<protein>
    <recommendedName>
        <fullName evidence="8">DNA 3'-5' helicase</fullName>
        <ecNumber evidence="8">5.6.2.4</ecNumber>
    </recommendedName>
</protein>
<dbReference type="Gene3D" id="3.40.50.300">
    <property type="entry name" value="P-loop containing nucleotide triphosphate hydrolases"/>
    <property type="match status" value="3"/>
</dbReference>
<accession>A0A3M0GBI1</accession>
<organism evidence="14 15">
    <name type="scientific">Tessaracoccus antarcticus</name>
    <dbReference type="NCBI Taxonomy" id="2479848"/>
    <lineage>
        <taxon>Bacteria</taxon>
        <taxon>Bacillati</taxon>
        <taxon>Actinomycetota</taxon>
        <taxon>Actinomycetes</taxon>
        <taxon>Propionibacteriales</taxon>
        <taxon>Propionibacteriaceae</taxon>
        <taxon>Tessaracoccus</taxon>
    </lineage>
</organism>
<feature type="binding site" evidence="10">
    <location>
        <begin position="31"/>
        <end position="38"/>
    </location>
    <ligand>
        <name>ATP</name>
        <dbReference type="ChEBI" id="CHEBI:30616"/>
    </ligand>
</feature>
<dbReference type="SUPFAM" id="SSF52540">
    <property type="entry name" value="P-loop containing nucleoside triphosphate hydrolases"/>
    <property type="match status" value="1"/>
</dbReference>
<keyword evidence="4 10" id="KW-0347">Helicase</keyword>
<dbReference type="SUPFAM" id="SSF47819">
    <property type="entry name" value="HRDC-like"/>
    <property type="match status" value="1"/>
</dbReference>
<comment type="caution">
    <text evidence="14">The sequence shown here is derived from an EMBL/GenBank/DDBJ whole genome shotgun (WGS) entry which is preliminary data.</text>
</comment>
<evidence type="ECO:0000256" key="8">
    <source>
        <dbReference type="ARBA" id="ARBA00034808"/>
    </source>
</evidence>
<dbReference type="GO" id="GO:0043138">
    <property type="term" value="F:3'-5' DNA helicase activity"/>
    <property type="evidence" value="ECO:0007669"/>
    <property type="project" value="UniProtKB-EC"/>
</dbReference>
<evidence type="ECO:0000313" key="15">
    <source>
        <dbReference type="Proteomes" id="UP000275256"/>
    </source>
</evidence>
<keyword evidence="15" id="KW-1185">Reference proteome</keyword>
<dbReference type="InterPro" id="IPR014016">
    <property type="entry name" value="UvrD-like_ATP-bd"/>
</dbReference>
<evidence type="ECO:0000259" key="12">
    <source>
        <dbReference type="PROSITE" id="PS51198"/>
    </source>
</evidence>
<comment type="catalytic activity">
    <reaction evidence="9">
        <text>ATP + H2O = ADP + phosphate + H(+)</text>
        <dbReference type="Rhea" id="RHEA:13065"/>
        <dbReference type="ChEBI" id="CHEBI:15377"/>
        <dbReference type="ChEBI" id="CHEBI:15378"/>
        <dbReference type="ChEBI" id="CHEBI:30616"/>
        <dbReference type="ChEBI" id="CHEBI:43474"/>
        <dbReference type="ChEBI" id="CHEBI:456216"/>
        <dbReference type="EC" id="5.6.2.4"/>
    </reaction>
</comment>
<dbReference type="SMART" id="SM00341">
    <property type="entry name" value="HRDC"/>
    <property type="match status" value="1"/>
</dbReference>
<dbReference type="EMBL" id="REFW01000003">
    <property type="protein sequence ID" value="RMB58893.1"/>
    <property type="molecule type" value="Genomic_DNA"/>
</dbReference>
<dbReference type="GO" id="GO:0000725">
    <property type="term" value="P:recombinational repair"/>
    <property type="evidence" value="ECO:0007669"/>
    <property type="project" value="TreeGrafter"/>
</dbReference>
<dbReference type="PROSITE" id="PS50967">
    <property type="entry name" value="HRDC"/>
    <property type="match status" value="1"/>
</dbReference>
<dbReference type="CDD" id="cd17932">
    <property type="entry name" value="DEXQc_UvrD"/>
    <property type="match status" value="1"/>
</dbReference>
<gene>
    <name evidence="14" type="ORF">EAX62_12335</name>
</gene>
<evidence type="ECO:0000256" key="1">
    <source>
        <dbReference type="ARBA" id="ARBA00009922"/>
    </source>
</evidence>
<dbReference type="InterPro" id="IPR014017">
    <property type="entry name" value="DNA_helicase_UvrD-like_C"/>
</dbReference>
<dbReference type="Proteomes" id="UP000275256">
    <property type="component" value="Unassembled WGS sequence"/>
</dbReference>
<dbReference type="OrthoDB" id="9806690at2"/>
<dbReference type="Gene3D" id="1.10.486.10">
    <property type="entry name" value="PCRA, domain 4"/>
    <property type="match status" value="1"/>
</dbReference>
<feature type="domain" description="HRDC" evidence="11">
    <location>
        <begin position="608"/>
        <end position="686"/>
    </location>
</feature>
<dbReference type="RefSeq" id="WP_121902012.1">
    <property type="nucleotide sequence ID" value="NZ_REFW01000003.1"/>
</dbReference>
<dbReference type="InterPro" id="IPR013986">
    <property type="entry name" value="DExx_box_DNA_helicase_dom_sf"/>
</dbReference>
<keyword evidence="6" id="KW-0413">Isomerase</keyword>
<evidence type="ECO:0000259" key="11">
    <source>
        <dbReference type="PROSITE" id="PS50967"/>
    </source>
</evidence>
<feature type="domain" description="UvrD-like helicase C-terminal" evidence="13">
    <location>
        <begin position="292"/>
        <end position="597"/>
    </location>
</feature>
<feature type="domain" description="UvrD-like helicase ATP-binding" evidence="12">
    <location>
        <begin position="10"/>
        <end position="291"/>
    </location>
</feature>
<dbReference type="Gene3D" id="1.10.150.80">
    <property type="entry name" value="HRDC domain"/>
    <property type="match status" value="1"/>
</dbReference>
<name>A0A3M0GBI1_9ACTN</name>
<evidence type="ECO:0000256" key="7">
    <source>
        <dbReference type="ARBA" id="ARBA00034617"/>
    </source>
</evidence>
<sequence>MEGVTDVILDALDPEQRQVATLLDAPLVVLAGAGTGKTRAITHRVAHAVREGRYEAGATLAVTFTTRAAGEMRGRLAQLGVRSAQARTIHSAALRQCQYFWPTAFGSDFPPVLSNSFPLVARAAASVLRSSETALVRDLDSEISWSKSSNVTAERYVELASASGREVSGATPAQVAAVIAAYEKTKAASGQVDFSDILLCAASLLAEHPAVAERIRSTYRHFVVDEYQDVSAVQHRLISLWVDGRDDICVVGDPHQAIHSFAGARADFLLGFAAEVDSASVVRLVRNYRSTPEILGASNHVLGGRDPRFALRATKPAGAAPTFHAVRSEADEAAGVAEWLTLQHADGIAWSELAVLYRINAQAPSFEAALSDAGVPYSVRGTEKFYDRAEVRQAITVLSRAAQSEPDGSVPELMESFLASSGWTSEAPTSMGRQRERWESLNALRTMVLEEDKKRANWQADDFVVWLTERASWQSAPVADAVTLSTMHAAKGLEWDGVAVVGVREGLMPFVLCQEEPALSEERRLLHVAFTRARARLRVSWATANGNRTANRSRFLMGLTTQGAQAAPAPAGNRRQRGSLRSRACTVCGEQLHSAAERKLSRHSDCESTYDEALLMALKKWRKETADENSVPAFVVFTDATLLAVAEAEPSTRQELLKLSGIGTVKVERYGQACLQVIADHKASRT</sequence>
<reference evidence="14 15" key="1">
    <citation type="submission" date="2018-10" db="EMBL/GenBank/DDBJ databases">
        <title>Tessaracoccus antarcticuss sp. nov., isolated from sediment.</title>
        <authorList>
            <person name="Zhou L.Y."/>
            <person name="Du Z.J."/>
        </authorList>
    </citation>
    <scope>NUCLEOTIDE SEQUENCE [LARGE SCALE GENOMIC DNA]</scope>
    <source>
        <strain evidence="14 15">JDX10</strain>
    </source>
</reference>
<dbReference type="GO" id="GO:0005829">
    <property type="term" value="C:cytosol"/>
    <property type="evidence" value="ECO:0007669"/>
    <property type="project" value="TreeGrafter"/>
</dbReference>
<dbReference type="GO" id="GO:0005524">
    <property type="term" value="F:ATP binding"/>
    <property type="evidence" value="ECO:0007669"/>
    <property type="project" value="UniProtKB-UniRule"/>
</dbReference>
<dbReference type="PROSITE" id="PS51198">
    <property type="entry name" value="UVRD_HELICASE_ATP_BIND"/>
    <property type="match status" value="1"/>
</dbReference>
<dbReference type="Gene3D" id="1.10.10.160">
    <property type="match status" value="1"/>
</dbReference>
<evidence type="ECO:0000256" key="2">
    <source>
        <dbReference type="ARBA" id="ARBA00022741"/>
    </source>
</evidence>
<evidence type="ECO:0000256" key="6">
    <source>
        <dbReference type="ARBA" id="ARBA00023235"/>
    </source>
</evidence>
<keyword evidence="5 10" id="KW-0067">ATP-binding</keyword>
<evidence type="ECO:0000256" key="9">
    <source>
        <dbReference type="ARBA" id="ARBA00048988"/>
    </source>
</evidence>
<dbReference type="InterPro" id="IPR000212">
    <property type="entry name" value="DNA_helicase_UvrD/REP"/>
</dbReference>
<dbReference type="InterPro" id="IPR002121">
    <property type="entry name" value="HRDC_dom"/>
</dbReference>
<evidence type="ECO:0000256" key="4">
    <source>
        <dbReference type="ARBA" id="ARBA00022806"/>
    </source>
</evidence>
<evidence type="ECO:0000259" key="13">
    <source>
        <dbReference type="PROSITE" id="PS51217"/>
    </source>
</evidence>
<evidence type="ECO:0000313" key="14">
    <source>
        <dbReference type="EMBL" id="RMB58893.1"/>
    </source>
</evidence>
<dbReference type="GO" id="GO:0003677">
    <property type="term" value="F:DNA binding"/>
    <property type="evidence" value="ECO:0007669"/>
    <property type="project" value="InterPro"/>
</dbReference>
<dbReference type="Pfam" id="PF00580">
    <property type="entry name" value="UvrD-helicase"/>
    <property type="match status" value="1"/>
</dbReference>
<dbReference type="InterPro" id="IPR044876">
    <property type="entry name" value="HRDC_dom_sf"/>
</dbReference>
<evidence type="ECO:0000256" key="5">
    <source>
        <dbReference type="ARBA" id="ARBA00022840"/>
    </source>
</evidence>
<dbReference type="GO" id="GO:0016887">
    <property type="term" value="F:ATP hydrolysis activity"/>
    <property type="evidence" value="ECO:0007669"/>
    <property type="project" value="RHEA"/>
</dbReference>
<keyword evidence="3 10" id="KW-0378">Hydrolase</keyword>
<dbReference type="EC" id="5.6.2.4" evidence="8"/>
<dbReference type="InterPro" id="IPR010997">
    <property type="entry name" value="HRDC-like_sf"/>
</dbReference>
<evidence type="ECO:0000256" key="3">
    <source>
        <dbReference type="ARBA" id="ARBA00022801"/>
    </source>
</evidence>
<proteinExistence type="inferred from homology"/>
<dbReference type="PANTHER" id="PTHR11070">
    <property type="entry name" value="UVRD / RECB / PCRA DNA HELICASE FAMILY MEMBER"/>
    <property type="match status" value="1"/>
</dbReference>
<dbReference type="Pfam" id="PF00570">
    <property type="entry name" value="HRDC"/>
    <property type="match status" value="1"/>
</dbReference>
<dbReference type="InterPro" id="IPR027417">
    <property type="entry name" value="P-loop_NTPase"/>
</dbReference>
<dbReference type="PANTHER" id="PTHR11070:SF69">
    <property type="entry name" value="ATP-DEPENDENT DNA HELICASE UVRD2"/>
    <property type="match status" value="1"/>
</dbReference>
<keyword evidence="2 10" id="KW-0547">Nucleotide-binding</keyword>
<dbReference type="AlphaFoldDB" id="A0A3M0GBI1"/>
<comment type="similarity">
    <text evidence="1">Belongs to the helicase family. UvrD subfamily.</text>
</comment>
<comment type="catalytic activity">
    <reaction evidence="7">
        <text>Couples ATP hydrolysis with the unwinding of duplex DNA by translocating in the 3'-5' direction.</text>
        <dbReference type="EC" id="5.6.2.4"/>
    </reaction>
</comment>
<dbReference type="PROSITE" id="PS51217">
    <property type="entry name" value="UVRD_HELICASE_CTER"/>
    <property type="match status" value="1"/>
</dbReference>
<dbReference type="GO" id="GO:0033202">
    <property type="term" value="C:DNA helicase complex"/>
    <property type="evidence" value="ECO:0007669"/>
    <property type="project" value="TreeGrafter"/>
</dbReference>
<dbReference type="Pfam" id="PF13361">
    <property type="entry name" value="UvrD_C"/>
    <property type="match status" value="2"/>
</dbReference>
<evidence type="ECO:0000256" key="10">
    <source>
        <dbReference type="PROSITE-ProRule" id="PRU00560"/>
    </source>
</evidence>